<keyword evidence="3" id="KW-1133">Transmembrane helix</keyword>
<evidence type="ECO:0000313" key="8">
    <source>
        <dbReference type="Proteomes" id="UP000030689"/>
    </source>
</evidence>
<dbReference type="Proteomes" id="UP000030689">
    <property type="component" value="Unassembled WGS sequence"/>
</dbReference>
<reference evidence="7 8" key="1">
    <citation type="journal article" date="2013" name="Front. Plant Sci.">
        <title>The Reference Genome of the Halophytic Plant Eutrema salsugineum.</title>
        <authorList>
            <person name="Yang R."/>
            <person name="Jarvis D.E."/>
            <person name="Chen H."/>
            <person name="Beilstein M.A."/>
            <person name="Grimwood J."/>
            <person name="Jenkins J."/>
            <person name="Shu S."/>
            <person name="Prochnik S."/>
            <person name="Xin M."/>
            <person name="Ma C."/>
            <person name="Schmutz J."/>
            <person name="Wing R.A."/>
            <person name="Mitchell-Olds T."/>
            <person name="Schumaker K.S."/>
            <person name="Wang X."/>
        </authorList>
    </citation>
    <scope>NUCLEOTIDE SEQUENCE [LARGE SCALE GENOMIC DNA]</scope>
</reference>
<sequence length="402" mass="44579">MAPATDYQGSFLSRISIRRNQIVSMDVNHEQELEELEYFQKHVAERFSELISPSPSPPPSSSSSFSDAGGSQPSDPILSIPWLQNLLDVFMSCETEFKSVLTTTQISKSPSLERVLSEMLDRILKALDICNAVVNGIDSVRQSRRLAEIAVTALKQRPLCDGSVRRAKRALTSLLAGLNVDGKDRNSGSGGSGNHRRMTSRSWSFGQRSSVTVGGSSGHVSKNWSAAKQIQAMVANLVLPRGAEASGPAMPVYVISSVMVLVMWVLVAALPCQTSSLPVAPLPLPKHQSWASAAVNIQERIGEEMKRKEKRFGGGFTGGLMEELQRMEMIGLWLMEFAERFRFPAEEEEEEEVAEKVGEMEEICRRMEVGLEDLQRLVRQVFHRLVRSRIEIDAILDQLHAI</sequence>
<evidence type="ECO:0000313" key="7">
    <source>
        <dbReference type="EMBL" id="ESQ54997.1"/>
    </source>
</evidence>
<keyword evidence="2" id="KW-0812">Transmembrane</keyword>
<comment type="similarity">
    <text evidence="5">Belongs to the ROH1 family.</text>
</comment>
<feature type="region of interest" description="Disordered" evidence="6">
    <location>
        <begin position="182"/>
        <end position="208"/>
    </location>
</feature>
<evidence type="ECO:0000256" key="2">
    <source>
        <dbReference type="ARBA" id="ARBA00022692"/>
    </source>
</evidence>
<keyword evidence="8" id="KW-1185">Reference proteome</keyword>
<dbReference type="AlphaFoldDB" id="V4MI53"/>
<dbReference type="KEGG" id="eus:EUTSA_v10025364mg"/>
<evidence type="ECO:0000256" key="5">
    <source>
        <dbReference type="ARBA" id="ARBA00035114"/>
    </source>
</evidence>
<dbReference type="eggNOG" id="ENOG502QUJZ">
    <property type="taxonomic scope" value="Eukaryota"/>
</dbReference>
<protein>
    <submittedName>
        <fullName evidence="7">Uncharacterized protein</fullName>
    </submittedName>
</protein>
<evidence type="ECO:0000256" key="1">
    <source>
        <dbReference type="ARBA" id="ARBA00004167"/>
    </source>
</evidence>
<proteinExistence type="inferred from homology"/>
<dbReference type="STRING" id="72664.V4MI53"/>
<feature type="region of interest" description="Disordered" evidence="6">
    <location>
        <begin position="49"/>
        <end position="73"/>
    </location>
</feature>
<dbReference type="PANTHER" id="PTHR31509">
    <property type="entry name" value="BPS1-LIKE PROTEIN"/>
    <property type="match status" value="1"/>
</dbReference>
<dbReference type="Gramene" id="ESQ54997">
    <property type="protein sequence ID" value="ESQ54997"/>
    <property type="gene ID" value="EUTSA_v10025364mg"/>
</dbReference>
<dbReference type="InterPro" id="IPR008511">
    <property type="entry name" value="ROH1-like"/>
</dbReference>
<name>V4MI53_EUTSA</name>
<evidence type="ECO:0000256" key="4">
    <source>
        <dbReference type="ARBA" id="ARBA00023136"/>
    </source>
</evidence>
<accession>V4MI53</accession>
<dbReference type="GO" id="GO:0016020">
    <property type="term" value="C:membrane"/>
    <property type="evidence" value="ECO:0007669"/>
    <property type="project" value="UniProtKB-SubCell"/>
</dbReference>
<keyword evidence="4" id="KW-0472">Membrane</keyword>
<organism evidence="7 8">
    <name type="scientific">Eutrema salsugineum</name>
    <name type="common">Saltwater cress</name>
    <name type="synonym">Sisymbrium salsugineum</name>
    <dbReference type="NCBI Taxonomy" id="72664"/>
    <lineage>
        <taxon>Eukaryota</taxon>
        <taxon>Viridiplantae</taxon>
        <taxon>Streptophyta</taxon>
        <taxon>Embryophyta</taxon>
        <taxon>Tracheophyta</taxon>
        <taxon>Spermatophyta</taxon>
        <taxon>Magnoliopsida</taxon>
        <taxon>eudicotyledons</taxon>
        <taxon>Gunneridae</taxon>
        <taxon>Pentapetalae</taxon>
        <taxon>rosids</taxon>
        <taxon>malvids</taxon>
        <taxon>Brassicales</taxon>
        <taxon>Brassicaceae</taxon>
        <taxon>Eutremeae</taxon>
        <taxon>Eutrema</taxon>
    </lineage>
</organism>
<evidence type="ECO:0000256" key="6">
    <source>
        <dbReference type="SAM" id="MobiDB-lite"/>
    </source>
</evidence>
<evidence type="ECO:0000256" key="3">
    <source>
        <dbReference type="ARBA" id="ARBA00022989"/>
    </source>
</evidence>
<dbReference type="EMBL" id="KI517384">
    <property type="protein sequence ID" value="ESQ54997.1"/>
    <property type="molecule type" value="Genomic_DNA"/>
</dbReference>
<dbReference type="Pfam" id="PF05633">
    <property type="entry name" value="ROH1-like"/>
    <property type="match status" value="1"/>
</dbReference>
<dbReference type="OMA" id="QGMVGNL"/>
<comment type="subcellular location">
    <subcellularLocation>
        <location evidence="1">Membrane</location>
        <topology evidence="1">Single-pass membrane protein</topology>
    </subcellularLocation>
</comment>
<dbReference type="OrthoDB" id="1878996at2759"/>
<gene>
    <name evidence="7" type="ORF">EUTSA_v10025364mg</name>
</gene>